<name>A0AA88RCG3_9ASTE</name>
<dbReference type="InterPro" id="IPR036612">
    <property type="entry name" value="KH_dom_type_1_sf"/>
</dbReference>
<dbReference type="GO" id="GO:0005730">
    <property type="term" value="C:nucleolus"/>
    <property type="evidence" value="ECO:0007669"/>
    <property type="project" value="UniProtKB-SubCell"/>
</dbReference>
<dbReference type="CDD" id="cd22391">
    <property type="entry name" value="KH-I_PNO1_rpt1"/>
    <property type="match status" value="1"/>
</dbReference>
<dbReference type="FunFam" id="3.30.1370.10:FF:000009">
    <property type="entry name" value="RNA-binding protein PNO1"/>
    <property type="match status" value="1"/>
</dbReference>
<comment type="subcellular location">
    <subcellularLocation>
        <location evidence="1">Nucleus</location>
        <location evidence="1">Nucleolus</location>
    </subcellularLocation>
</comment>
<dbReference type="Gene3D" id="3.30.1370.10">
    <property type="entry name" value="K Homology domain, type 1"/>
    <property type="match status" value="1"/>
</dbReference>
<evidence type="ECO:0000313" key="8">
    <source>
        <dbReference type="Proteomes" id="UP001187471"/>
    </source>
</evidence>
<dbReference type="Pfam" id="PF22891">
    <property type="entry name" value="KH_PNO1_2nd"/>
    <property type="match status" value="1"/>
</dbReference>
<reference evidence="7" key="1">
    <citation type="submission" date="2022-12" db="EMBL/GenBank/DDBJ databases">
        <title>Draft genome assemblies for two species of Escallonia (Escalloniales).</title>
        <authorList>
            <person name="Chanderbali A."/>
            <person name="Dervinis C."/>
            <person name="Anghel I."/>
            <person name="Soltis D."/>
            <person name="Soltis P."/>
            <person name="Zapata F."/>
        </authorList>
    </citation>
    <scope>NUCLEOTIDE SEQUENCE</scope>
    <source>
        <strain evidence="7">UCBG92.1500</strain>
        <tissue evidence="7">Leaf</tissue>
    </source>
</reference>
<dbReference type="SMART" id="SM00322">
    <property type="entry name" value="KH"/>
    <property type="match status" value="1"/>
</dbReference>
<feature type="chain" id="PRO_5041697128" description="K Homology domain-containing protein" evidence="5">
    <location>
        <begin position="18"/>
        <end position="232"/>
    </location>
</feature>
<keyword evidence="4" id="KW-0539">Nucleus</keyword>
<keyword evidence="8" id="KW-1185">Reference proteome</keyword>
<evidence type="ECO:0000313" key="7">
    <source>
        <dbReference type="EMBL" id="KAK2983618.1"/>
    </source>
</evidence>
<dbReference type="SUPFAM" id="SSF54791">
    <property type="entry name" value="Eukaryotic type KH-domain (KH-domain type I)"/>
    <property type="match status" value="1"/>
</dbReference>
<gene>
    <name evidence="7" type="ORF">RJ640_023152</name>
</gene>
<feature type="domain" description="K Homology" evidence="6">
    <location>
        <begin position="137"/>
        <end position="210"/>
    </location>
</feature>
<dbReference type="PANTHER" id="PTHR12826:SF13">
    <property type="entry name" value="RNA-BINDING PROTEIN PNO1"/>
    <property type="match status" value="1"/>
</dbReference>
<evidence type="ECO:0000256" key="4">
    <source>
        <dbReference type="ARBA" id="ARBA00023242"/>
    </source>
</evidence>
<dbReference type="InterPro" id="IPR055212">
    <property type="entry name" value="KH-I_PNO1_first"/>
</dbReference>
<evidence type="ECO:0000259" key="6">
    <source>
        <dbReference type="SMART" id="SM00322"/>
    </source>
</evidence>
<dbReference type="Proteomes" id="UP001187471">
    <property type="component" value="Unassembled WGS sequence"/>
</dbReference>
<dbReference type="InterPro" id="IPR055211">
    <property type="entry name" value="KH_PNO1_2nd"/>
</dbReference>
<dbReference type="AlphaFoldDB" id="A0AA88RCG3"/>
<feature type="signal peptide" evidence="5">
    <location>
        <begin position="1"/>
        <end position="17"/>
    </location>
</feature>
<evidence type="ECO:0000256" key="3">
    <source>
        <dbReference type="ARBA" id="ARBA00022884"/>
    </source>
</evidence>
<evidence type="ECO:0000256" key="2">
    <source>
        <dbReference type="ARBA" id="ARBA00007515"/>
    </source>
</evidence>
<dbReference type="PANTHER" id="PTHR12826">
    <property type="entry name" value="RIBONUCLEASE Y"/>
    <property type="match status" value="1"/>
</dbReference>
<evidence type="ECO:0000256" key="5">
    <source>
        <dbReference type="SAM" id="SignalP"/>
    </source>
</evidence>
<sequence length="232" mass="26391">MRALMVLFLMTGLGGEAMKSKTSLAVGKRVSLPFKPKFRPLKPHEMSDGQVQFRRIRVLCQRFTPLKKAWMEIFTPVHEQMKIDIRLKLRDKANIVELKTRADTPDISNLQRCADFVEAFLDGFEVRDAIALLRMDELYSRTISIEDVKTLRRDHMSRAIGRLAGRRGKTKFAIENSTKTRIVIRNSKIHILGSHANVEIATDAVCSLIRGSPAPKVYSKLRAVTARAAERF</sequence>
<keyword evidence="5" id="KW-0732">Signal</keyword>
<keyword evidence="3" id="KW-0694">RNA-binding</keyword>
<comment type="similarity">
    <text evidence="2">Belongs to the PNO1 family.</text>
</comment>
<comment type="caution">
    <text evidence="7">The sequence shown here is derived from an EMBL/GenBank/DDBJ whole genome shotgun (WGS) entry which is preliminary data.</text>
</comment>
<dbReference type="CDD" id="cd22392">
    <property type="entry name" value="KH-I_PNO1_rpt2"/>
    <property type="match status" value="1"/>
</dbReference>
<accession>A0AA88RCG3</accession>
<evidence type="ECO:0000256" key="1">
    <source>
        <dbReference type="ARBA" id="ARBA00004604"/>
    </source>
</evidence>
<protein>
    <recommendedName>
        <fullName evidence="6">K Homology domain-containing protein</fullName>
    </recommendedName>
</protein>
<dbReference type="GO" id="GO:0003723">
    <property type="term" value="F:RNA binding"/>
    <property type="evidence" value="ECO:0007669"/>
    <property type="project" value="UniProtKB-KW"/>
</dbReference>
<dbReference type="EMBL" id="JAVXUO010001311">
    <property type="protein sequence ID" value="KAK2983618.1"/>
    <property type="molecule type" value="Genomic_DNA"/>
</dbReference>
<organism evidence="7 8">
    <name type="scientific">Escallonia rubra</name>
    <dbReference type="NCBI Taxonomy" id="112253"/>
    <lineage>
        <taxon>Eukaryota</taxon>
        <taxon>Viridiplantae</taxon>
        <taxon>Streptophyta</taxon>
        <taxon>Embryophyta</taxon>
        <taxon>Tracheophyta</taxon>
        <taxon>Spermatophyta</taxon>
        <taxon>Magnoliopsida</taxon>
        <taxon>eudicotyledons</taxon>
        <taxon>Gunneridae</taxon>
        <taxon>Pentapetalae</taxon>
        <taxon>asterids</taxon>
        <taxon>campanulids</taxon>
        <taxon>Escalloniales</taxon>
        <taxon>Escalloniaceae</taxon>
        <taxon>Escallonia</taxon>
    </lineage>
</organism>
<proteinExistence type="inferred from homology"/>
<dbReference type="InterPro" id="IPR004087">
    <property type="entry name" value="KH_dom"/>
</dbReference>